<accession>A0ABX2DYV8</accession>
<keyword evidence="4 8" id="KW-0812">Transmembrane</keyword>
<comment type="similarity">
    <text evidence="8 9">Belongs to the TonB-dependent receptor family.</text>
</comment>
<dbReference type="InterPro" id="IPR008969">
    <property type="entry name" value="CarboxyPept-like_regulatory"/>
</dbReference>
<evidence type="ECO:0000256" key="8">
    <source>
        <dbReference type="PROSITE-ProRule" id="PRU01360"/>
    </source>
</evidence>
<dbReference type="NCBIfam" id="TIGR04056">
    <property type="entry name" value="OMP_RagA_SusC"/>
    <property type="match status" value="1"/>
</dbReference>
<dbReference type="NCBIfam" id="TIGR04057">
    <property type="entry name" value="SusC_RagA_signa"/>
    <property type="match status" value="1"/>
</dbReference>
<organism evidence="13 14">
    <name type="scientific">Winogradskyella litoriviva</name>
    <dbReference type="NCBI Taxonomy" id="1220182"/>
    <lineage>
        <taxon>Bacteria</taxon>
        <taxon>Pseudomonadati</taxon>
        <taxon>Bacteroidota</taxon>
        <taxon>Flavobacteriia</taxon>
        <taxon>Flavobacteriales</taxon>
        <taxon>Flavobacteriaceae</taxon>
        <taxon>Winogradskyella</taxon>
    </lineage>
</organism>
<evidence type="ECO:0000256" key="1">
    <source>
        <dbReference type="ARBA" id="ARBA00004571"/>
    </source>
</evidence>
<evidence type="ECO:0000313" key="14">
    <source>
        <dbReference type="Proteomes" id="UP000805085"/>
    </source>
</evidence>
<dbReference type="InterPro" id="IPR037066">
    <property type="entry name" value="Plug_dom_sf"/>
</dbReference>
<dbReference type="Gene3D" id="2.40.170.20">
    <property type="entry name" value="TonB-dependent receptor, beta-barrel domain"/>
    <property type="match status" value="1"/>
</dbReference>
<name>A0ABX2DYV8_9FLAO</name>
<comment type="caution">
    <text evidence="13">The sequence shown here is derived from an EMBL/GenBank/DDBJ whole genome shotgun (WGS) entry which is preliminary data.</text>
</comment>
<protein>
    <submittedName>
        <fullName evidence="13">SusC/RagA family TonB-linked outer membrane protein</fullName>
    </submittedName>
</protein>
<evidence type="ECO:0000256" key="2">
    <source>
        <dbReference type="ARBA" id="ARBA00022448"/>
    </source>
</evidence>
<dbReference type="Pfam" id="PF13715">
    <property type="entry name" value="CarbopepD_reg_2"/>
    <property type="match status" value="1"/>
</dbReference>
<dbReference type="Gene3D" id="2.60.40.1120">
    <property type="entry name" value="Carboxypeptidase-like, regulatory domain"/>
    <property type="match status" value="1"/>
</dbReference>
<evidence type="ECO:0000256" key="10">
    <source>
        <dbReference type="SAM" id="SignalP"/>
    </source>
</evidence>
<evidence type="ECO:0000256" key="6">
    <source>
        <dbReference type="ARBA" id="ARBA00023136"/>
    </source>
</evidence>
<keyword evidence="14" id="KW-1185">Reference proteome</keyword>
<evidence type="ECO:0000256" key="7">
    <source>
        <dbReference type="ARBA" id="ARBA00023237"/>
    </source>
</evidence>
<dbReference type="Pfam" id="PF00593">
    <property type="entry name" value="TonB_dep_Rec_b-barrel"/>
    <property type="match status" value="1"/>
</dbReference>
<keyword evidence="7 8" id="KW-0998">Cell outer membrane</keyword>
<comment type="subcellular location">
    <subcellularLocation>
        <location evidence="1 8">Cell outer membrane</location>
        <topology evidence="1 8">Multi-pass membrane protein</topology>
    </subcellularLocation>
</comment>
<dbReference type="InterPro" id="IPR023997">
    <property type="entry name" value="TonB-dep_OMP_SusC/RagA_CS"/>
</dbReference>
<dbReference type="Gene3D" id="2.170.130.10">
    <property type="entry name" value="TonB-dependent receptor, plug domain"/>
    <property type="match status" value="1"/>
</dbReference>
<feature type="chain" id="PRO_5047544468" evidence="10">
    <location>
        <begin position="23"/>
        <end position="1091"/>
    </location>
</feature>
<keyword evidence="5 9" id="KW-0798">TonB box</keyword>
<dbReference type="SUPFAM" id="SSF56935">
    <property type="entry name" value="Porins"/>
    <property type="match status" value="1"/>
</dbReference>
<evidence type="ECO:0000259" key="11">
    <source>
        <dbReference type="Pfam" id="PF00593"/>
    </source>
</evidence>
<dbReference type="InterPro" id="IPR023996">
    <property type="entry name" value="TonB-dep_OMP_SusC/RagA"/>
</dbReference>
<dbReference type="RefSeq" id="WP_173299291.1">
    <property type="nucleotide sequence ID" value="NZ_JABRWQ010000001.1"/>
</dbReference>
<reference evidence="13 14" key="1">
    <citation type="journal article" date="2015" name="Int. J. Syst. Evol. Microbiol.">
        <title>Winogradskyella litoriviva sp. nov., isolated from coastal seawater.</title>
        <authorList>
            <person name="Nedashkovskaya O.I."/>
            <person name="Kukhlevskiy A.D."/>
            <person name="Zhukova N.V."/>
            <person name="Kim S.J."/>
            <person name="Rhee S.K."/>
            <person name="Mikhailov V.V."/>
        </authorList>
    </citation>
    <scope>NUCLEOTIDE SEQUENCE [LARGE SCALE GENOMIC DNA]</scope>
    <source>
        <strain evidence="13 14">KMM6491</strain>
    </source>
</reference>
<dbReference type="PROSITE" id="PS52016">
    <property type="entry name" value="TONB_DEPENDENT_REC_3"/>
    <property type="match status" value="1"/>
</dbReference>
<feature type="domain" description="TonB-dependent receptor plug" evidence="12">
    <location>
        <begin position="116"/>
        <end position="222"/>
    </location>
</feature>
<dbReference type="SUPFAM" id="SSF49464">
    <property type="entry name" value="Carboxypeptidase regulatory domain-like"/>
    <property type="match status" value="1"/>
</dbReference>
<evidence type="ECO:0000256" key="5">
    <source>
        <dbReference type="ARBA" id="ARBA00023077"/>
    </source>
</evidence>
<evidence type="ECO:0000256" key="3">
    <source>
        <dbReference type="ARBA" id="ARBA00022452"/>
    </source>
</evidence>
<dbReference type="InterPro" id="IPR012910">
    <property type="entry name" value="Plug_dom"/>
</dbReference>
<dbReference type="EMBL" id="JABRWQ010000001">
    <property type="protein sequence ID" value="NRD21605.1"/>
    <property type="molecule type" value="Genomic_DNA"/>
</dbReference>
<feature type="signal peptide" evidence="10">
    <location>
        <begin position="1"/>
        <end position="22"/>
    </location>
</feature>
<evidence type="ECO:0000259" key="12">
    <source>
        <dbReference type="Pfam" id="PF07715"/>
    </source>
</evidence>
<proteinExistence type="inferred from homology"/>
<gene>
    <name evidence="13" type="ORF">HNV10_00025</name>
</gene>
<keyword evidence="3 8" id="KW-1134">Transmembrane beta strand</keyword>
<dbReference type="Proteomes" id="UP000805085">
    <property type="component" value="Unassembled WGS sequence"/>
</dbReference>
<feature type="domain" description="TonB-dependent receptor-like beta-barrel" evidence="11">
    <location>
        <begin position="439"/>
        <end position="1053"/>
    </location>
</feature>
<dbReference type="InterPro" id="IPR000531">
    <property type="entry name" value="Beta-barrel_TonB"/>
</dbReference>
<keyword evidence="6 8" id="KW-0472">Membrane</keyword>
<dbReference type="InterPro" id="IPR039426">
    <property type="entry name" value="TonB-dep_rcpt-like"/>
</dbReference>
<evidence type="ECO:0000256" key="9">
    <source>
        <dbReference type="RuleBase" id="RU003357"/>
    </source>
</evidence>
<dbReference type="InterPro" id="IPR036942">
    <property type="entry name" value="Beta-barrel_TonB_sf"/>
</dbReference>
<dbReference type="Pfam" id="PF07715">
    <property type="entry name" value="Plug"/>
    <property type="match status" value="1"/>
</dbReference>
<evidence type="ECO:0000313" key="13">
    <source>
        <dbReference type="EMBL" id="NRD21605.1"/>
    </source>
</evidence>
<keyword evidence="2 8" id="KW-0813">Transport</keyword>
<evidence type="ECO:0000256" key="4">
    <source>
        <dbReference type="ARBA" id="ARBA00022692"/>
    </source>
</evidence>
<keyword evidence="10" id="KW-0732">Signal</keyword>
<sequence length="1091" mass="120588">MKLKLTWLLTLFMAFVMQFSFAQEKTVTGTVTTKSDGLPLPGASVIVKGTSKGQQTDFDGKFTIKVNQGDVLVISYVGMTPGEVTIGAGSTYNVALEDANALDEVVVVGYGTTTKEAFTGSAATVDVEEIEAKTFSNVSQALRGEAAGVNVIQTTGQPGTSATIRIRGFGSVNGNRDPLYVVDGVPYGGQINAINQNDIKSLIILKDAAATSIYGSRGANGVVLITTNKGSKTKSFIDVDFKTSVSSFSLPTYDVIESPEEYIELSWDAVRTNAMLSGNSNPAQYASNNLFDATNGISPYYNLWDTAGSQLINPTTGEFNSGVTRRYTPENWADYAFRTGYRQEANISMSGGNETTTYSTSLGFLNDDGAGINSDFRRYTGRINVDHEVNDWLKVGANVTYTGSRTTQNGQTTDTGSIFLMANASPRIYSIFLRDQDGNKIYDPIFGGSQFDYGDNQFNNGIGDNSRRFSTATNGIADATYNLTRSYDNSLFGNVYFNIDLAKGLTLENRYGTQRENFDYSDRDNPYYGAAAAEDIYGRLFKRISTRTNDNFLTLLRYKTSFGANDKHSLEVFGAHEATSYEFNRMYAYKSRAILPNTLDLDQYTTTIGKPGSYSLRWTLESYFGQMNYDLDDKYYLTASIRRDGSSRFINDKWGTFWSVGAGWIMSKEDFMSSVNAIDYFKLKGSYGVIGDQGDRLRYGWQIFGIGNTDEYSFTPDTERSNPDLTWETKKITSFGFESTWFNNTLDVNVDYYIANTENLFFEQSLPGSSGFISSFINDGKLTNKGLEFDINANIIQPKNSGDFSLSLGVNGEMLSNEITEMPIDQITGEVKIFDDRGGSIFAISEGKSVYDFFTREWAGVDAANGSGLWNLYYDDIDGNGIYNEATDVAITNMVLYKAANANANVNKTTTTVYSEATQKYIGKSSIPKLRGAFRLNLGYKNFSLATQFSYSIGGYAYDSNYRSLMGNGKVGSDNWHTDVRDRWQQPGDITNIPRLSDDYSADANFDSTSSRFLTKADYLSLNNLQLGYTLTENALKDTGISRLNVYVSGDNLLLFTHRDGFNPATSESGNSSIYRYPPMTVYSLGLKIQF</sequence>